<evidence type="ECO:0000256" key="1">
    <source>
        <dbReference type="SAM" id="SignalP"/>
    </source>
</evidence>
<evidence type="ECO:0000313" key="2">
    <source>
        <dbReference type="EMBL" id="MBD7944822.1"/>
    </source>
</evidence>
<feature type="signal peptide" evidence="1">
    <location>
        <begin position="1"/>
        <end position="17"/>
    </location>
</feature>
<organism evidence="2 3">
    <name type="scientific">Psychrobacillus faecigallinarum</name>
    <dbReference type="NCBI Taxonomy" id="2762235"/>
    <lineage>
        <taxon>Bacteria</taxon>
        <taxon>Bacillati</taxon>
        <taxon>Bacillota</taxon>
        <taxon>Bacilli</taxon>
        <taxon>Bacillales</taxon>
        <taxon>Bacillaceae</taxon>
        <taxon>Psychrobacillus</taxon>
    </lineage>
</organism>
<feature type="chain" id="PRO_5046619418" description="Lipoprotein" evidence="1">
    <location>
        <begin position="18"/>
        <end position="161"/>
    </location>
</feature>
<proteinExistence type="predicted"/>
<comment type="caution">
    <text evidence="2">The sequence shown here is derived from an EMBL/GenBank/DDBJ whole genome shotgun (WGS) entry which is preliminary data.</text>
</comment>
<reference evidence="2 3" key="1">
    <citation type="submission" date="2020-08" db="EMBL/GenBank/DDBJ databases">
        <title>A Genomic Blueprint of the Chicken Gut Microbiome.</title>
        <authorList>
            <person name="Gilroy R."/>
            <person name="Ravi A."/>
            <person name="Getino M."/>
            <person name="Pursley I."/>
            <person name="Horton D.L."/>
            <person name="Alikhan N.-F."/>
            <person name="Baker D."/>
            <person name="Gharbi K."/>
            <person name="Hall N."/>
            <person name="Watson M."/>
            <person name="Adriaenssens E.M."/>
            <person name="Foster-Nyarko E."/>
            <person name="Jarju S."/>
            <person name="Secka A."/>
            <person name="Antonio M."/>
            <person name="Oren A."/>
            <person name="Chaudhuri R."/>
            <person name="La Ragione R.M."/>
            <person name="Hildebrand F."/>
            <person name="Pallen M.J."/>
        </authorList>
    </citation>
    <scope>NUCLEOTIDE SEQUENCE [LARGE SCALE GENOMIC DNA]</scope>
    <source>
        <strain evidence="2 3">Sa2BUA9</strain>
    </source>
</reference>
<evidence type="ECO:0000313" key="3">
    <source>
        <dbReference type="Proteomes" id="UP000640786"/>
    </source>
</evidence>
<keyword evidence="3" id="KW-1185">Reference proteome</keyword>
<dbReference type="PROSITE" id="PS51257">
    <property type="entry name" value="PROKAR_LIPOPROTEIN"/>
    <property type="match status" value="1"/>
</dbReference>
<gene>
    <name evidence="2" type="ORF">H9650_11915</name>
</gene>
<dbReference type="Proteomes" id="UP000640786">
    <property type="component" value="Unassembled WGS sequence"/>
</dbReference>
<protein>
    <recommendedName>
        <fullName evidence="4">Lipoprotein</fullName>
    </recommendedName>
</protein>
<keyword evidence="1" id="KW-0732">Signal</keyword>
<dbReference type="RefSeq" id="WP_151111770.1">
    <property type="nucleotide sequence ID" value="NZ_JACSQO010000005.1"/>
</dbReference>
<name>A0ABR8RAJ5_9BACI</name>
<dbReference type="EMBL" id="JACSQO010000005">
    <property type="protein sequence ID" value="MBD7944822.1"/>
    <property type="molecule type" value="Genomic_DNA"/>
</dbReference>
<sequence>MKRLIIILIGICSILTACNNAEPEITIGTVISNLTEEDFNTLGRPVEYSESKKEDFKKLTFNFYMEHKSDTERKIEMFDNWSGVLDNHDQIKRYWGGKGTSQDNSEESFAEYQYELTFYSKGLSEEDIKEIFNESEIVVEWTNGDGSQSETFIIGDTITFE</sequence>
<evidence type="ECO:0008006" key="4">
    <source>
        <dbReference type="Google" id="ProtNLM"/>
    </source>
</evidence>
<accession>A0ABR8RAJ5</accession>